<dbReference type="InterPro" id="IPR001209">
    <property type="entry name" value="Ribosomal_uS14"/>
</dbReference>
<accession>A0AAW2IGV1</accession>
<comment type="caution">
    <text evidence="5">The sequence shown here is derived from an EMBL/GenBank/DDBJ whole genome shotgun (WGS) entry which is preliminary data.</text>
</comment>
<gene>
    <name evidence="5" type="ORF">PYX00_002315</name>
</gene>
<dbReference type="GO" id="GO:0006412">
    <property type="term" value="P:translation"/>
    <property type="evidence" value="ECO:0007669"/>
    <property type="project" value="InterPro"/>
</dbReference>
<evidence type="ECO:0000313" key="5">
    <source>
        <dbReference type="EMBL" id="KAL0281282.1"/>
    </source>
</evidence>
<dbReference type="EMBL" id="JARGDH010000001">
    <property type="protein sequence ID" value="KAL0281282.1"/>
    <property type="molecule type" value="Genomic_DNA"/>
</dbReference>
<protein>
    <recommendedName>
        <fullName evidence="4">28S ribosomal protein S14, mitochondrial</fullName>
    </recommendedName>
</protein>
<dbReference type="PANTHER" id="PTHR19836">
    <property type="entry name" value="30S RIBOSOMAL PROTEIN S14"/>
    <property type="match status" value="1"/>
</dbReference>
<comment type="similarity">
    <text evidence="1">Belongs to the universal ribosomal protein uS14 family.</text>
</comment>
<evidence type="ECO:0000256" key="4">
    <source>
        <dbReference type="ARBA" id="ARBA00083755"/>
    </source>
</evidence>
<dbReference type="FunFam" id="1.10.287.1480:FF:000001">
    <property type="entry name" value="30S ribosomal protein S14"/>
    <property type="match status" value="1"/>
</dbReference>
<keyword evidence="2" id="KW-0689">Ribosomal protein</keyword>
<evidence type="ECO:0000256" key="3">
    <source>
        <dbReference type="ARBA" id="ARBA00023274"/>
    </source>
</evidence>
<organism evidence="5">
    <name type="scientific">Menopon gallinae</name>
    <name type="common">poultry shaft louse</name>
    <dbReference type="NCBI Taxonomy" id="328185"/>
    <lineage>
        <taxon>Eukaryota</taxon>
        <taxon>Metazoa</taxon>
        <taxon>Ecdysozoa</taxon>
        <taxon>Arthropoda</taxon>
        <taxon>Hexapoda</taxon>
        <taxon>Insecta</taxon>
        <taxon>Pterygota</taxon>
        <taxon>Neoptera</taxon>
        <taxon>Paraneoptera</taxon>
        <taxon>Psocodea</taxon>
        <taxon>Troctomorpha</taxon>
        <taxon>Phthiraptera</taxon>
        <taxon>Amblycera</taxon>
        <taxon>Menoponidae</taxon>
        <taxon>Menopon</taxon>
    </lineage>
</organism>
<dbReference type="GO" id="GO:0003735">
    <property type="term" value="F:structural constituent of ribosome"/>
    <property type="evidence" value="ECO:0007669"/>
    <property type="project" value="InterPro"/>
</dbReference>
<proteinExistence type="inferred from homology"/>
<evidence type="ECO:0000256" key="2">
    <source>
        <dbReference type="ARBA" id="ARBA00022980"/>
    </source>
</evidence>
<dbReference type="AlphaFoldDB" id="A0AAW2IGV1"/>
<sequence>MACILKNIGNLIFPTNVNSIQLQQVRTKFVDWRMLKDYKRRKLVKQHGEERLRLNVMRKARVLPPELVSIVDQDIASFPRDACPVRLVPRCSLTSRPRGVVKHYRVSRICFRHLADQNLMSGIQRAFW</sequence>
<dbReference type="PANTHER" id="PTHR19836:SF19">
    <property type="entry name" value="SMALL RIBOSOMAL SUBUNIT PROTEIN US14M"/>
    <property type="match status" value="1"/>
</dbReference>
<reference evidence="5" key="1">
    <citation type="journal article" date="2024" name="Gigascience">
        <title>Chromosome-level genome of the poultry shaft louse Menopon gallinae provides insight into the host-switching and adaptive evolution of parasitic lice.</title>
        <authorList>
            <person name="Xu Y."/>
            <person name="Ma L."/>
            <person name="Liu S."/>
            <person name="Liang Y."/>
            <person name="Liu Q."/>
            <person name="He Z."/>
            <person name="Tian L."/>
            <person name="Duan Y."/>
            <person name="Cai W."/>
            <person name="Li H."/>
            <person name="Song F."/>
        </authorList>
    </citation>
    <scope>NUCLEOTIDE SEQUENCE</scope>
    <source>
        <strain evidence="5">Cailab_2023a</strain>
    </source>
</reference>
<dbReference type="Gene3D" id="1.10.287.1480">
    <property type="match status" value="1"/>
</dbReference>
<evidence type="ECO:0000256" key="1">
    <source>
        <dbReference type="ARBA" id="ARBA00009083"/>
    </source>
</evidence>
<dbReference type="SUPFAM" id="SSF57716">
    <property type="entry name" value="Glucocorticoid receptor-like (DNA-binding domain)"/>
    <property type="match status" value="1"/>
</dbReference>
<keyword evidence="3" id="KW-0687">Ribonucleoprotein</keyword>
<name>A0AAW2IGV1_9NEOP</name>
<dbReference type="GO" id="GO:0005763">
    <property type="term" value="C:mitochondrial small ribosomal subunit"/>
    <property type="evidence" value="ECO:0007669"/>
    <property type="project" value="TreeGrafter"/>
</dbReference>
<dbReference type="Pfam" id="PF00253">
    <property type="entry name" value="Ribosomal_S14"/>
    <property type="match status" value="1"/>
</dbReference>